<organism evidence="10 11">
    <name type="scientific">Erythroxylum novogranatense</name>
    <dbReference type="NCBI Taxonomy" id="1862640"/>
    <lineage>
        <taxon>Eukaryota</taxon>
        <taxon>Viridiplantae</taxon>
        <taxon>Streptophyta</taxon>
        <taxon>Embryophyta</taxon>
        <taxon>Tracheophyta</taxon>
        <taxon>Spermatophyta</taxon>
        <taxon>Magnoliopsida</taxon>
        <taxon>eudicotyledons</taxon>
        <taxon>Gunneridae</taxon>
        <taxon>Pentapetalae</taxon>
        <taxon>rosids</taxon>
        <taxon>fabids</taxon>
        <taxon>Malpighiales</taxon>
        <taxon>Erythroxylaceae</taxon>
        <taxon>Erythroxylum</taxon>
    </lineage>
</organism>
<dbReference type="InterPro" id="IPR000719">
    <property type="entry name" value="Prot_kinase_dom"/>
</dbReference>
<dbReference type="AlphaFoldDB" id="A0AAV8TLK9"/>
<dbReference type="Gene3D" id="1.10.510.10">
    <property type="entry name" value="Transferase(Phosphotransferase) domain 1"/>
    <property type="match status" value="2"/>
</dbReference>
<dbReference type="Proteomes" id="UP001159364">
    <property type="component" value="Linkage Group LG04"/>
</dbReference>
<dbReference type="InterPro" id="IPR008271">
    <property type="entry name" value="Ser/Thr_kinase_AS"/>
</dbReference>
<dbReference type="EC" id="2.7.11.1" evidence="1"/>
<comment type="catalytic activity">
    <reaction evidence="8">
        <text>L-seryl-[protein] + ATP = O-phospho-L-seryl-[protein] + ADP + H(+)</text>
        <dbReference type="Rhea" id="RHEA:17989"/>
        <dbReference type="Rhea" id="RHEA-COMP:9863"/>
        <dbReference type="Rhea" id="RHEA-COMP:11604"/>
        <dbReference type="ChEBI" id="CHEBI:15378"/>
        <dbReference type="ChEBI" id="CHEBI:29999"/>
        <dbReference type="ChEBI" id="CHEBI:30616"/>
        <dbReference type="ChEBI" id="CHEBI:83421"/>
        <dbReference type="ChEBI" id="CHEBI:456216"/>
        <dbReference type="EC" id="2.7.11.1"/>
    </reaction>
</comment>
<comment type="caution">
    <text evidence="10">The sequence shown here is derived from an EMBL/GenBank/DDBJ whole genome shotgun (WGS) entry which is preliminary data.</text>
</comment>
<protein>
    <recommendedName>
        <fullName evidence="1">non-specific serine/threonine protein kinase</fullName>
        <ecNumber evidence="1">2.7.11.1</ecNumber>
    </recommendedName>
</protein>
<reference evidence="10 11" key="1">
    <citation type="submission" date="2021-09" db="EMBL/GenBank/DDBJ databases">
        <title>Genomic insights and catalytic innovation underlie evolution of tropane alkaloids biosynthesis.</title>
        <authorList>
            <person name="Wang Y.-J."/>
            <person name="Tian T."/>
            <person name="Huang J.-P."/>
            <person name="Huang S.-X."/>
        </authorList>
    </citation>
    <scope>NUCLEOTIDE SEQUENCE [LARGE SCALE GENOMIC DNA]</scope>
    <source>
        <strain evidence="10">KIB-2018</strain>
        <tissue evidence="10">Leaf</tissue>
    </source>
</reference>
<gene>
    <name evidence="10" type="ORF">K2173_011723</name>
</gene>
<keyword evidence="4" id="KW-0547">Nucleotide-binding</keyword>
<dbReference type="InterPro" id="IPR050588">
    <property type="entry name" value="WNK_Ser-Thr_kinase"/>
</dbReference>
<dbReference type="PANTHER" id="PTHR13902">
    <property type="entry name" value="SERINE/THREONINE-PROTEIN KINASE WNK WITH NO LYSINE -RELATED"/>
    <property type="match status" value="1"/>
</dbReference>
<feature type="domain" description="Protein kinase" evidence="9">
    <location>
        <begin position="1"/>
        <end position="241"/>
    </location>
</feature>
<evidence type="ECO:0000256" key="6">
    <source>
        <dbReference type="ARBA" id="ARBA00022840"/>
    </source>
</evidence>
<keyword evidence="2" id="KW-0723">Serine/threonine-protein kinase</keyword>
<dbReference type="GO" id="GO:0004674">
    <property type="term" value="F:protein serine/threonine kinase activity"/>
    <property type="evidence" value="ECO:0007669"/>
    <property type="project" value="UniProtKB-KW"/>
</dbReference>
<evidence type="ECO:0000256" key="5">
    <source>
        <dbReference type="ARBA" id="ARBA00022777"/>
    </source>
</evidence>
<evidence type="ECO:0000256" key="8">
    <source>
        <dbReference type="ARBA" id="ARBA00048679"/>
    </source>
</evidence>
<dbReference type="EMBL" id="JAIWQS010000004">
    <property type="protein sequence ID" value="KAJ8766905.1"/>
    <property type="molecule type" value="Genomic_DNA"/>
</dbReference>
<evidence type="ECO:0000256" key="7">
    <source>
        <dbReference type="ARBA" id="ARBA00047899"/>
    </source>
</evidence>
<comment type="catalytic activity">
    <reaction evidence="7">
        <text>L-threonyl-[protein] + ATP = O-phospho-L-threonyl-[protein] + ADP + H(+)</text>
        <dbReference type="Rhea" id="RHEA:46608"/>
        <dbReference type="Rhea" id="RHEA-COMP:11060"/>
        <dbReference type="Rhea" id="RHEA-COMP:11605"/>
        <dbReference type="ChEBI" id="CHEBI:15378"/>
        <dbReference type="ChEBI" id="CHEBI:30013"/>
        <dbReference type="ChEBI" id="CHEBI:30616"/>
        <dbReference type="ChEBI" id="CHEBI:61977"/>
        <dbReference type="ChEBI" id="CHEBI:456216"/>
        <dbReference type="EC" id="2.7.11.1"/>
    </reaction>
</comment>
<evidence type="ECO:0000256" key="3">
    <source>
        <dbReference type="ARBA" id="ARBA00022679"/>
    </source>
</evidence>
<evidence type="ECO:0000313" key="10">
    <source>
        <dbReference type="EMBL" id="KAJ8766905.1"/>
    </source>
</evidence>
<evidence type="ECO:0000256" key="2">
    <source>
        <dbReference type="ARBA" id="ARBA00022527"/>
    </source>
</evidence>
<proteinExistence type="predicted"/>
<sequence length="241" mass="28419">MYGSHTLPFLVYKLPFYLLSSCSYKAFDEVDGIKVAWNQVSIDDVLKTLEDLEKLYFEVNLLRSLKHENIIKLYNSWVDEKKKTVNMIIELFIFGNLLQYRKKHRNVDMKAIKNWARNIFHGLIYLHGHNPPIIHRDLKCDNVFVNGNHREEYNELVDIYSFGMCKLEMVTFKYPYCECNNPTQIFKKVTSGMKPASLNKVSNPQMKDFIEKRLAPASERLPANELLKDSFLQYFRRSTCV</sequence>
<keyword evidence="6" id="KW-0067">ATP-binding</keyword>
<dbReference type="SUPFAM" id="SSF56112">
    <property type="entry name" value="Protein kinase-like (PK-like)"/>
    <property type="match status" value="1"/>
</dbReference>
<keyword evidence="11" id="KW-1185">Reference proteome</keyword>
<dbReference type="PROSITE" id="PS50011">
    <property type="entry name" value="PROTEIN_KINASE_DOM"/>
    <property type="match status" value="1"/>
</dbReference>
<dbReference type="Pfam" id="PF00069">
    <property type="entry name" value="Pkinase"/>
    <property type="match status" value="1"/>
</dbReference>
<dbReference type="GO" id="GO:0005524">
    <property type="term" value="F:ATP binding"/>
    <property type="evidence" value="ECO:0007669"/>
    <property type="project" value="UniProtKB-KW"/>
</dbReference>
<keyword evidence="5" id="KW-0418">Kinase</keyword>
<dbReference type="Gene3D" id="3.30.200.20">
    <property type="entry name" value="Phosphorylase Kinase, domain 1"/>
    <property type="match status" value="1"/>
</dbReference>
<name>A0AAV8TLK9_9ROSI</name>
<accession>A0AAV8TLK9</accession>
<evidence type="ECO:0000256" key="4">
    <source>
        <dbReference type="ARBA" id="ARBA00022741"/>
    </source>
</evidence>
<dbReference type="FunFam" id="3.30.200.20:FF:000075">
    <property type="entry name" value="Probable serine/threonine-protein kinase WNK1"/>
    <property type="match status" value="1"/>
</dbReference>
<evidence type="ECO:0000259" key="9">
    <source>
        <dbReference type="PROSITE" id="PS50011"/>
    </source>
</evidence>
<evidence type="ECO:0000313" key="11">
    <source>
        <dbReference type="Proteomes" id="UP001159364"/>
    </source>
</evidence>
<dbReference type="SMART" id="SM00220">
    <property type="entry name" value="S_TKc"/>
    <property type="match status" value="1"/>
</dbReference>
<dbReference type="InterPro" id="IPR011009">
    <property type="entry name" value="Kinase-like_dom_sf"/>
</dbReference>
<evidence type="ECO:0000256" key="1">
    <source>
        <dbReference type="ARBA" id="ARBA00012513"/>
    </source>
</evidence>
<keyword evidence="3" id="KW-0808">Transferase</keyword>
<dbReference type="PROSITE" id="PS00108">
    <property type="entry name" value="PROTEIN_KINASE_ST"/>
    <property type="match status" value="1"/>
</dbReference>